<dbReference type="eggNOG" id="COG4701">
    <property type="taxonomic scope" value="Bacteria"/>
</dbReference>
<evidence type="ECO:0000313" key="4">
    <source>
        <dbReference type="Proteomes" id="UP000092746"/>
    </source>
</evidence>
<dbReference type="EMBL" id="MAQE01000001">
    <property type="protein sequence ID" value="OBY54293.1"/>
    <property type="molecule type" value="Genomic_DNA"/>
</dbReference>
<keyword evidence="6" id="KW-1185">Reference proteome</keyword>
<sequence length="103" mass="11909">MQYNRAVNISELLQDSALAKVMQKGIWLNELNQQFKRLFPSQFEGLYGIANIDQTTLSIEVANSAVRQGLLFKQRELLKLVQRQLPQVTQLKIYVNPEFSAKR</sequence>
<evidence type="ECO:0000313" key="1">
    <source>
        <dbReference type="EMBL" id="OBY54293.1"/>
    </source>
</evidence>
<dbReference type="Proteomes" id="UP000274211">
    <property type="component" value="Unassembled WGS sequence"/>
</dbReference>
<reference evidence="3 5" key="2">
    <citation type="submission" date="2018-06" db="EMBL/GenBank/DDBJ databases">
        <authorList>
            <consortium name="Pathogen Informatics"/>
            <person name="Doyle S."/>
        </authorList>
    </citation>
    <scope>NUCLEOTIDE SEQUENCE [LARGE SCALE GENOMIC DNA]</scope>
    <source>
        <strain evidence="3 5">NCTC5908</strain>
    </source>
</reference>
<dbReference type="InterPro" id="IPR007922">
    <property type="entry name" value="DciA-like"/>
</dbReference>
<dbReference type="Proteomes" id="UP000253728">
    <property type="component" value="Unassembled WGS sequence"/>
</dbReference>
<evidence type="ECO:0000313" key="2">
    <source>
        <dbReference type="EMBL" id="RMW80817.1"/>
    </source>
</evidence>
<dbReference type="STRING" id="732.ADJ80_03625"/>
<proteinExistence type="predicted"/>
<name>A0A0K1N1D3_AGGAP</name>
<evidence type="ECO:0000313" key="6">
    <source>
        <dbReference type="Proteomes" id="UP000274211"/>
    </source>
</evidence>
<dbReference type="AlphaFoldDB" id="A0A0K1N1D3"/>
<evidence type="ECO:0000313" key="3">
    <source>
        <dbReference type="EMBL" id="SSZ30276.1"/>
    </source>
</evidence>
<dbReference type="Proteomes" id="UP000092746">
    <property type="component" value="Unassembled WGS sequence"/>
</dbReference>
<dbReference type="EMBL" id="QMGS01000096">
    <property type="protein sequence ID" value="RMW80817.1"/>
    <property type="molecule type" value="Genomic_DNA"/>
</dbReference>
<dbReference type="RefSeq" id="WP_005704464.1">
    <property type="nucleotide sequence ID" value="NZ_CAUUMV010000006.1"/>
</dbReference>
<reference evidence="2 6" key="3">
    <citation type="journal article" date="2019" name="J. Oral Microbiol.">
        <title>Role of OmpA1 and OmpA2 in Aggregatibacter actinomycetemcomitans and Aggregatibacter aphrophilus serum resistance.</title>
        <authorList>
            <person name="Lindholm M."/>
            <person name="Min Aung K."/>
            <person name="Nyunt Wai S."/>
            <person name="Oscarsson J."/>
        </authorList>
    </citation>
    <scope>NUCLEOTIDE SEQUENCE [LARGE SCALE GENOMIC DNA]</scope>
    <source>
        <strain evidence="2 6">HK83</strain>
    </source>
</reference>
<dbReference type="EMBL" id="UFSP01000003">
    <property type="protein sequence ID" value="SSZ30276.1"/>
    <property type="molecule type" value="Genomic_DNA"/>
</dbReference>
<evidence type="ECO:0000313" key="5">
    <source>
        <dbReference type="Proteomes" id="UP000253728"/>
    </source>
</evidence>
<organism evidence="3 5">
    <name type="scientific">Aggregatibacter aphrophilus</name>
    <name type="common">Haemophilus aphrophilus</name>
    <dbReference type="NCBI Taxonomy" id="732"/>
    <lineage>
        <taxon>Bacteria</taxon>
        <taxon>Pseudomonadati</taxon>
        <taxon>Pseudomonadota</taxon>
        <taxon>Gammaproteobacteria</taxon>
        <taxon>Pasteurellales</taxon>
        <taxon>Pasteurellaceae</taxon>
        <taxon>Aggregatibacter</taxon>
    </lineage>
</organism>
<accession>A0A0K1N1D3</accession>
<dbReference type="GeneID" id="49635554"/>
<protein>
    <submittedName>
        <fullName evidence="2">DUF721 domain-containing protein</fullName>
    </submittedName>
    <submittedName>
        <fullName evidence="3">Protein of uncharacterized function (DUF721)</fullName>
    </submittedName>
</protein>
<dbReference type="KEGG" id="aaz:ADJ80_03625"/>
<gene>
    <name evidence="1" type="ORF">BBB52_02250</name>
    <name evidence="2" type="ORF">DOL88_09440</name>
    <name evidence="3" type="ORF">NCTC5908_02099</name>
</gene>
<reference evidence="1 4" key="1">
    <citation type="submission" date="2016-06" db="EMBL/GenBank/DDBJ databases">
        <title>Simultaneous identification of Haemophilus influenzae and Haemophilus haemolyticus using TaqMan real-time PCR.</title>
        <authorList>
            <person name="Price E.P."/>
            <person name="Sarovich D.S."/>
            <person name="Harris T."/>
            <person name="Spargo J.C."/>
            <person name="Nosworthy E."/>
            <person name="Beissbarth J."/>
            <person name="Smith-Vaughan H."/>
        </authorList>
    </citation>
    <scope>NUCLEOTIDE SEQUENCE [LARGE SCALE GENOMIC DNA]</scope>
    <source>
        <strain evidence="1 4">ATCC 7901</strain>
    </source>
</reference>
<dbReference type="Pfam" id="PF05258">
    <property type="entry name" value="DciA"/>
    <property type="match status" value="1"/>
</dbReference>